<dbReference type="Pfam" id="PF04828">
    <property type="entry name" value="GFA"/>
    <property type="match status" value="1"/>
</dbReference>
<comment type="caution">
    <text evidence="5">The sequence shown here is derived from an EMBL/GenBank/DDBJ whole genome shotgun (WGS) entry which is preliminary data.</text>
</comment>
<proteinExistence type="inferred from homology"/>
<evidence type="ECO:0000259" key="4">
    <source>
        <dbReference type="PROSITE" id="PS51891"/>
    </source>
</evidence>
<evidence type="ECO:0000256" key="2">
    <source>
        <dbReference type="ARBA" id="ARBA00022723"/>
    </source>
</evidence>
<evidence type="ECO:0000256" key="3">
    <source>
        <dbReference type="ARBA" id="ARBA00022833"/>
    </source>
</evidence>
<protein>
    <submittedName>
        <fullName evidence="5">Glutathione-dependent formaldehyde-activating, GFA</fullName>
    </submittedName>
</protein>
<dbReference type="PATRIC" id="fig|199198.5.peg.6229"/>
<evidence type="ECO:0000313" key="5">
    <source>
        <dbReference type="EMBL" id="KPW23066.1"/>
    </source>
</evidence>
<evidence type="ECO:0000256" key="1">
    <source>
        <dbReference type="ARBA" id="ARBA00005495"/>
    </source>
</evidence>
<keyword evidence="3" id="KW-0862">Zinc</keyword>
<dbReference type="PROSITE" id="PS51891">
    <property type="entry name" value="CENP_V_GFA"/>
    <property type="match status" value="1"/>
</dbReference>
<accession>A0A0P9ICN9</accession>
<dbReference type="Proteomes" id="UP000050297">
    <property type="component" value="Unassembled WGS sequence"/>
</dbReference>
<gene>
    <name evidence="5" type="ORF">ALO91_102194</name>
</gene>
<dbReference type="GO" id="GO:0046872">
    <property type="term" value="F:metal ion binding"/>
    <property type="evidence" value="ECO:0007669"/>
    <property type="project" value="UniProtKB-KW"/>
</dbReference>
<evidence type="ECO:0000313" key="6">
    <source>
        <dbReference type="Proteomes" id="UP000050297"/>
    </source>
</evidence>
<organism evidence="5 6">
    <name type="scientific">Pseudomonas syringae pv. aceris</name>
    <dbReference type="NCBI Taxonomy" id="199198"/>
    <lineage>
        <taxon>Bacteria</taxon>
        <taxon>Pseudomonadati</taxon>
        <taxon>Pseudomonadota</taxon>
        <taxon>Gammaproteobacteria</taxon>
        <taxon>Pseudomonadales</taxon>
        <taxon>Pseudomonadaceae</taxon>
        <taxon>Pseudomonas</taxon>
        <taxon>Pseudomonas syringae</taxon>
    </lineage>
</organism>
<dbReference type="PANTHER" id="PTHR28620:SF1">
    <property type="entry name" value="CENP-V_GFA DOMAIN-CONTAINING PROTEIN"/>
    <property type="match status" value="1"/>
</dbReference>
<name>A0A0P9ICN9_PSESX</name>
<comment type="similarity">
    <text evidence="1">Belongs to the Gfa family.</text>
</comment>
<dbReference type="EMBL" id="LJPM01000163">
    <property type="protein sequence ID" value="KPW23066.1"/>
    <property type="molecule type" value="Genomic_DNA"/>
</dbReference>
<dbReference type="InterPro" id="IPR006913">
    <property type="entry name" value="CENP-V/GFA"/>
</dbReference>
<dbReference type="Gene3D" id="2.170.150.70">
    <property type="match status" value="1"/>
</dbReference>
<dbReference type="AlphaFoldDB" id="A0A0P9ICN9"/>
<dbReference type="InterPro" id="IPR011057">
    <property type="entry name" value="Mss4-like_sf"/>
</dbReference>
<feature type="domain" description="CENP-V/GFA" evidence="4">
    <location>
        <begin position="28"/>
        <end position="144"/>
    </location>
</feature>
<sequence length="165" mass="18360">MATSSQAFRCRAAHRWSHFYMDTSDGMLQGTCHCGAVRFQVRLTDGFKTVRRCNCSYCRMRGAIAVSAALEDIQITSGEAMLKLYQFNTLQAKHYFCSQCGIYTHHQRRSNPAQYGVNVACLEGISPFDFELVPVNEGRIHPADKAAGSGSDIAGYLRYIPDTTS</sequence>
<dbReference type="PANTHER" id="PTHR28620">
    <property type="entry name" value="CENTROMERE PROTEIN V"/>
    <property type="match status" value="1"/>
</dbReference>
<dbReference type="SUPFAM" id="SSF51316">
    <property type="entry name" value="Mss4-like"/>
    <property type="match status" value="1"/>
</dbReference>
<reference evidence="5 6" key="1">
    <citation type="submission" date="2015-09" db="EMBL/GenBank/DDBJ databases">
        <title>Genome announcement of multiple Pseudomonas syringae strains.</title>
        <authorList>
            <person name="Thakur S."/>
            <person name="Wang P.W."/>
            <person name="Gong Y."/>
            <person name="Weir B.S."/>
            <person name="Guttman D.S."/>
        </authorList>
    </citation>
    <scope>NUCLEOTIDE SEQUENCE [LARGE SCALE GENOMIC DNA]</scope>
    <source>
        <strain evidence="5 6">ICMP2802</strain>
    </source>
</reference>
<keyword evidence="2" id="KW-0479">Metal-binding</keyword>
<dbReference type="InterPro" id="IPR052355">
    <property type="entry name" value="CENP-V-like"/>
</dbReference>
<dbReference type="GO" id="GO:0016846">
    <property type="term" value="F:carbon-sulfur lyase activity"/>
    <property type="evidence" value="ECO:0007669"/>
    <property type="project" value="InterPro"/>
</dbReference>